<evidence type="ECO:0000256" key="1">
    <source>
        <dbReference type="ARBA" id="ARBA00004496"/>
    </source>
</evidence>
<dbReference type="SMART" id="SM00825">
    <property type="entry name" value="PKS_KS"/>
    <property type="match status" value="1"/>
</dbReference>
<gene>
    <name evidence="14" type="ORF">MMA15_10580</name>
</gene>
<dbReference type="InterPro" id="IPR036736">
    <property type="entry name" value="ACP-like_sf"/>
</dbReference>
<dbReference type="InterPro" id="IPR054514">
    <property type="entry name" value="RhiE-like_linker"/>
</dbReference>
<dbReference type="InterPro" id="IPR009081">
    <property type="entry name" value="PP-bd_ACP"/>
</dbReference>
<dbReference type="InterPro" id="IPR042104">
    <property type="entry name" value="PKS_dehydratase_sf"/>
</dbReference>
<feature type="region of interest" description="Disordered" evidence="10">
    <location>
        <begin position="906"/>
        <end position="938"/>
    </location>
</feature>
<feature type="region of interest" description="Disordered" evidence="10">
    <location>
        <begin position="1149"/>
        <end position="1169"/>
    </location>
</feature>
<dbReference type="Gene3D" id="3.40.50.1820">
    <property type="entry name" value="alpha/beta hydrolase"/>
    <property type="match status" value="1"/>
</dbReference>
<dbReference type="Pfam" id="PF00109">
    <property type="entry name" value="ketoacyl-synt"/>
    <property type="match status" value="1"/>
</dbReference>
<dbReference type="PROSITE" id="PS52019">
    <property type="entry name" value="PKS_MFAS_DH"/>
    <property type="match status" value="1"/>
</dbReference>
<feature type="domain" description="Carrier" evidence="11">
    <location>
        <begin position="1717"/>
        <end position="1794"/>
    </location>
</feature>
<dbReference type="InterPro" id="IPR057326">
    <property type="entry name" value="KR_dom"/>
</dbReference>
<comment type="caution">
    <text evidence="14">The sequence shown here is derived from an EMBL/GenBank/DDBJ whole genome shotgun (WGS) entry which is preliminary data.</text>
</comment>
<dbReference type="Proteomes" id="UP001166784">
    <property type="component" value="Unassembled WGS sequence"/>
</dbReference>
<accession>A0ABS9SXB1</accession>
<dbReference type="EMBL" id="JAKWJU010000002">
    <property type="protein sequence ID" value="MCH6160828.1"/>
    <property type="molecule type" value="Genomic_DNA"/>
</dbReference>
<evidence type="ECO:0000256" key="9">
    <source>
        <dbReference type="PROSITE-ProRule" id="PRU01363"/>
    </source>
</evidence>
<keyword evidence="8" id="KW-0012">Acyltransferase</keyword>
<dbReference type="InterPro" id="IPR001031">
    <property type="entry name" value="Thioesterase"/>
</dbReference>
<evidence type="ECO:0000256" key="5">
    <source>
        <dbReference type="ARBA" id="ARBA00022553"/>
    </source>
</evidence>
<dbReference type="Pfam" id="PF00550">
    <property type="entry name" value="PP-binding"/>
    <property type="match status" value="2"/>
</dbReference>
<dbReference type="InterPro" id="IPR050091">
    <property type="entry name" value="PKS_NRPS_Biosynth_Enz"/>
</dbReference>
<feature type="region of interest" description="Disordered" evidence="10">
    <location>
        <begin position="190"/>
        <end position="284"/>
    </location>
</feature>
<feature type="domain" description="PKS/mFAS DH" evidence="13">
    <location>
        <begin position="916"/>
        <end position="1239"/>
    </location>
</feature>
<evidence type="ECO:0000313" key="14">
    <source>
        <dbReference type="EMBL" id="MCH6160828.1"/>
    </source>
</evidence>
<protein>
    <submittedName>
        <fullName evidence="14">SDR family NAD(P)-dependent oxidoreductase</fullName>
    </submittedName>
</protein>
<dbReference type="Pfam" id="PF14765">
    <property type="entry name" value="PS-DH"/>
    <property type="match status" value="2"/>
</dbReference>
<dbReference type="Gene3D" id="3.40.47.10">
    <property type="match status" value="1"/>
</dbReference>
<reference evidence="14" key="2">
    <citation type="journal article" date="2023" name="Int. J. Syst. Evol. Microbiol.">
        <title>Streptomyces marispadix sp. nov., isolated from marine beach sediment of the Northern Coast of Portugal.</title>
        <authorList>
            <person name="dos Santos J.D.N."/>
            <person name="Vitorino I.R."/>
            <person name="Kallscheuer N."/>
            <person name="Srivastava A."/>
            <person name="Krautwurst S."/>
            <person name="Marz M."/>
            <person name="Jogler C."/>
            <person name="Lobo Da Cunha A."/>
            <person name="Catita J."/>
            <person name="Goncalves H."/>
            <person name="Gonzalez I."/>
            <person name="Reyes F."/>
            <person name="Lage O.M."/>
        </authorList>
    </citation>
    <scope>NUCLEOTIDE SEQUENCE</scope>
    <source>
        <strain evidence="14">M600PL45_2</strain>
    </source>
</reference>
<dbReference type="Pfam" id="PF22336">
    <property type="entry name" value="RhiE-like_linker"/>
    <property type="match status" value="1"/>
</dbReference>
<feature type="compositionally biased region" description="Gly residues" evidence="10">
    <location>
        <begin position="65"/>
        <end position="75"/>
    </location>
</feature>
<dbReference type="InterPro" id="IPR049900">
    <property type="entry name" value="PKS_mFAS_DH"/>
</dbReference>
<feature type="compositionally biased region" description="Basic and acidic residues" evidence="10">
    <location>
        <begin position="1690"/>
        <end position="1711"/>
    </location>
</feature>
<dbReference type="InterPro" id="IPR018201">
    <property type="entry name" value="Ketoacyl_synth_AS"/>
</dbReference>
<comment type="subcellular location">
    <subcellularLocation>
        <location evidence="1">Cytoplasm</location>
    </subcellularLocation>
</comment>
<dbReference type="Pfam" id="PF08659">
    <property type="entry name" value="KR"/>
    <property type="match status" value="1"/>
</dbReference>
<evidence type="ECO:0000256" key="6">
    <source>
        <dbReference type="ARBA" id="ARBA00022679"/>
    </source>
</evidence>
<dbReference type="PROSITE" id="PS50075">
    <property type="entry name" value="CARRIER"/>
    <property type="match status" value="2"/>
</dbReference>
<feature type="compositionally biased region" description="Basic and acidic residues" evidence="10">
    <location>
        <begin position="906"/>
        <end position="922"/>
    </location>
</feature>
<dbReference type="InterPro" id="IPR036291">
    <property type="entry name" value="NAD(P)-bd_dom_sf"/>
</dbReference>
<evidence type="ECO:0000313" key="15">
    <source>
        <dbReference type="Proteomes" id="UP001166784"/>
    </source>
</evidence>
<dbReference type="Gene3D" id="3.40.50.720">
    <property type="entry name" value="NAD(P)-binding Rossmann-like Domain"/>
    <property type="match status" value="1"/>
</dbReference>
<evidence type="ECO:0000256" key="7">
    <source>
        <dbReference type="ARBA" id="ARBA00022737"/>
    </source>
</evidence>
<feature type="region of interest" description="Disordered" evidence="10">
    <location>
        <begin position="1680"/>
        <end position="1719"/>
    </location>
</feature>
<dbReference type="Gene3D" id="3.10.129.110">
    <property type="entry name" value="Polyketide synthase dehydratase"/>
    <property type="match status" value="1"/>
</dbReference>
<dbReference type="InterPro" id="IPR016039">
    <property type="entry name" value="Thiolase-like"/>
</dbReference>
<dbReference type="SMART" id="SM00822">
    <property type="entry name" value="PKS_KR"/>
    <property type="match status" value="1"/>
</dbReference>
<feature type="active site" description="Proton donor; for dehydratase activity" evidence="9">
    <location>
        <position position="1134"/>
    </location>
</feature>
<dbReference type="InterPro" id="IPR049552">
    <property type="entry name" value="PKS_DH_N"/>
</dbReference>
<dbReference type="SUPFAM" id="SSF53901">
    <property type="entry name" value="Thiolase-like"/>
    <property type="match status" value="1"/>
</dbReference>
<proteinExistence type="predicted"/>
<sequence length="2156" mass="230864">MTSHATHATSLTELHELIRTGQVGQEEALRLVRAWQQRQAQSPKGQPPQGQRGQAQAGRAQVGQGQPGQGHGGQPGPQEHLSPHGRGVASRQAARDEALRERVCDVVTRAVSELLKVSPDDLDVDVELNEYGLDSIVMSQLVNLVNDELGLSLAPTVLFEHPNLRAFSAHLADEHGPSLAVRLLGADTGQPAASQAAAPTEPPARPADVADPAAVPSGAGPESRSLLPPSGRFLATGATGITGTEGTTGDEDTPASPAAPQEDTSGATPLSATEPASATGEGALPDDAVAVIGMSGRFPGADDIDGFWENLREGRDCIREVPRDRWDWREYYGDPVQGPDRTDVKWGGFIDGVADFDPLFFGIAPKEALHMDPQQRLLMLYVWKALEDAGHSADSLAGSDLALFVGTNDTGYSTLAERCGKSDSVSPTGGVPSLGPNRMSFFLDVHGPSEPVETACSSSLVAIHRGVTAIAREECETAVVGGVNTIVVPDGHISFSRAGMLSVDGRCKTFSVEADGYGRGEGVGILVLKRLSAAVRDGDHVYGVVRSSAVNHGGRANSLTAPNPRAQADLVVAAWERAGVDPRSVGYVEAHGTGTGLGDPVEVNGLRAAFSKLYADWGVEDSERVSGASGAHVGLGSVKTNIGHLELASGVAGVVKVLLQMRHRTLVESLHCETVNPYVKLEGSPFRLVREREPWNAVKDSEGRELPRRAGVSSFGFGGANAHVVLEEYVPPAATATEFPHDTRPLAILLSGREPETLRARVRQLIDWLDREAPTEAELPRISYTLQVGRVAMDERLAFVTESVAQLRTQLRQFLDGDRPQGVRTGRADRRSIWNDLVDDEDITAAIGHWMAKGKLDRLLKLWVAGAEFDWRQLWGERPPRRIPLPAYPFRLQRYWIADGAQPEKSGRVLEKSGRDSEKPVRTVEGSEQQTPGHTRVLSGDEYFLRDHRVLGVPTLPGAAYLELVREAFSRNADPAGSLQSADSGRGAPAEPVTPLLLRDVTWLRQLQVTSPRSVGVTVDPADGTYEVHAGDGPQREVFARGTVTAMTADTADAVDVTEPGVPAALDIPALQASCPHRLDGEECYDRFESMGLAYGPALRAVETLHHGAGTALSRLVLPEVAAGAQTLNPSMLDAALQTSLGVLLAEQGEGTGASDPSASPDPTGSSEAGVAALPFAVREVRIHAATPAEGWAVARASDGDRPGGTVRSFDIDLCDTSGRVCVRIRGFSTRTVPGNEPRALPRTHQARPALTSPVLMIEPAWTDAEAVEAAGAAGASEVSGTADAAAGASAERRVVLCELPGVDADALSRSLDAECDGWQAEGGIAARYTDYARRLLELIQEEARGRTPRRLVQIVTPSGAPWLGGLSGMLRTARQEHPKLLVQWIEADDGISADELAALLRRDGADPAEVAVRHGGGRRRVSRWRETPPPAPSVPWRDGGVYLFTGGSGGLAALFAEDVARRVQRPTLILCGRSAAGPEQRELAGKLRTLGAEAEYRVLDVSDASSVAAAVQDVVDEHGALHGIVHAAGVLRDGFIARKSADELRQVLAAKVAGLHNLDEAAAGVELDFLIAFSSMAAFGNVGQADYAAANAFMDGYAHHREALRARGERHGRTLSVNWPLWEKGGMRGGEATEALLQDVGMRLMRADTGLDALYRAWACGLTSVVVLEGDHDRMRARLLPDQPDGAEGPERPEHPGQAERPYRQRKLDATNEEQAPASGIARRVTALMTDLLEIDAASLRADVPLREYGLDSIFLTQFLGKARKEFDPTLTLDVIAGCETLRDFIDEIERTVSPPPAADGPAAVSVREAGHGASTRPASEPVPMVRPVAKAPEEFPELIPMNAVREGRPVFWVHHGNGGVESYAPVAERCARPFYGIQPRGWTGSEDILTGQEAMAAYYVDIIRAVQPEGPYDIGGFSLGGLFAYEVVRQLQLQGTEVDTLVMLDTLDASSTNRANSLMTGGSRDADVVAKVSAFRAVNLMLGNNSLDAQDGASTVLHRDEVDTSLDPGAFLDSLVEAAVARGIRKTPAQLRFRVGQLARYFEAVHGERHEVHPLPRREDVRCHYVRNSGGKFFGPFEEYMVLYPDPGLPAVDGTAYWREWADAIDDFAVIDVDTETHAQVMTEPGALKKVLRLCDRLYAPEHVPEHTPEQGGR</sequence>
<dbReference type="Pfam" id="PF00975">
    <property type="entry name" value="Thioesterase"/>
    <property type="match status" value="1"/>
</dbReference>
<dbReference type="Gene3D" id="1.10.1200.10">
    <property type="entry name" value="ACP-like"/>
    <property type="match status" value="2"/>
</dbReference>
<name>A0ABS9SXB1_9ACTN</name>
<feature type="compositionally biased region" description="Low complexity" evidence="10">
    <location>
        <begin position="235"/>
        <end position="247"/>
    </location>
</feature>
<feature type="region of interest" description="C-terminal hotdog fold" evidence="9">
    <location>
        <begin position="1076"/>
        <end position="1239"/>
    </location>
</feature>
<dbReference type="InterPro" id="IPR020807">
    <property type="entry name" value="PKS_DH"/>
</dbReference>
<feature type="region of interest" description="Disordered" evidence="10">
    <location>
        <begin position="35"/>
        <end position="94"/>
    </location>
</feature>
<keyword evidence="15" id="KW-1185">Reference proteome</keyword>
<dbReference type="RefSeq" id="WP_241058853.1">
    <property type="nucleotide sequence ID" value="NZ_JAKWJU010000002.1"/>
</dbReference>
<feature type="region of interest" description="N-terminal hotdog fold" evidence="9">
    <location>
        <begin position="916"/>
        <end position="1051"/>
    </location>
</feature>
<keyword evidence="6" id="KW-0808">Transferase</keyword>
<dbReference type="CDD" id="cd08953">
    <property type="entry name" value="KR_2_SDR_x"/>
    <property type="match status" value="1"/>
</dbReference>
<feature type="compositionally biased region" description="Polar residues" evidence="10">
    <location>
        <begin position="262"/>
        <end position="276"/>
    </location>
</feature>
<keyword evidence="4" id="KW-0963">Cytoplasm</keyword>
<evidence type="ECO:0000259" key="11">
    <source>
        <dbReference type="PROSITE" id="PS50075"/>
    </source>
</evidence>
<keyword evidence="3" id="KW-0596">Phosphopantetheine</keyword>
<dbReference type="SUPFAM" id="SSF51735">
    <property type="entry name" value="NAD(P)-binding Rossmann-fold domains"/>
    <property type="match status" value="2"/>
</dbReference>
<feature type="region of interest" description="Disordered" evidence="10">
    <location>
        <begin position="1793"/>
        <end position="1823"/>
    </location>
</feature>
<dbReference type="PANTHER" id="PTHR43775">
    <property type="entry name" value="FATTY ACID SYNTHASE"/>
    <property type="match status" value="1"/>
</dbReference>
<reference evidence="14" key="1">
    <citation type="submission" date="2022-03" db="EMBL/GenBank/DDBJ databases">
        <authorList>
            <person name="Santos J.D.N."/>
            <person name="Kallscheuer N."/>
            <person name="Jogler C."/>
            <person name="Lage O.M."/>
        </authorList>
    </citation>
    <scope>NUCLEOTIDE SEQUENCE</scope>
    <source>
        <strain evidence="14">M600PL45_2</strain>
    </source>
</reference>
<evidence type="ECO:0000259" key="13">
    <source>
        <dbReference type="PROSITE" id="PS52019"/>
    </source>
</evidence>
<evidence type="ECO:0000259" key="12">
    <source>
        <dbReference type="PROSITE" id="PS52004"/>
    </source>
</evidence>
<feature type="compositionally biased region" description="Low complexity" evidence="10">
    <location>
        <begin position="206"/>
        <end position="221"/>
    </location>
</feature>
<feature type="domain" description="Carrier" evidence="11">
    <location>
        <begin position="101"/>
        <end position="175"/>
    </location>
</feature>
<comment type="pathway">
    <text evidence="2">Antibiotic biosynthesis.</text>
</comment>
<dbReference type="InterPro" id="IPR020841">
    <property type="entry name" value="PKS_Beta-ketoAc_synthase_dom"/>
</dbReference>
<dbReference type="InterPro" id="IPR013968">
    <property type="entry name" value="PKS_KR"/>
</dbReference>
<dbReference type="InterPro" id="IPR014030">
    <property type="entry name" value="Ketoacyl_synth_N"/>
</dbReference>
<dbReference type="SMART" id="SM00823">
    <property type="entry name" value="PKS_PP"/>
    <property type="match status" value="2"/>
</dbReference>
<evidence type="ECO:0000256" key="3">
    <source>
        <dbReference type="ARBA" id="ARBA00022450"/>
    </source>
</evidence>
<dbReference type="InterPro" id="IPR049551">
    <property type="entry name" value="PKS_DH_C"/>
</dbReference>
<dbReference type="InterPro" id="IPR014031">
    <property type="entry name" value="Ketoacyl_synth_C"/>
</dbReference>
<evidence type="ECO:0000256" key="10">
    <source>
        <dbReference type="SAM" id="MobiDB-lite"/>
    </source>
</evidence>
<dbReference type="InterPro" id="IPR020806">
    <property type="entry name" value="PKS_PP-bd"/>
</dbReference>
<dbReference type="CDD" id="cd00833">
    <property type="entry name" value="PKS"/>
    <property type="match status" value="1"/>
</dbReference>
<dbReference type="SUPFAM" id="SSF53474">
    <property type="entry name" value="alpha/beta-Hydrolases"/>
    <property type="match status" value="1"/>
</dbReference>
<dbReference type="SUPFAM" id="SSF47336">
    <property type="entry name" value="ACP-like"/>
    <property type="match status" value="2"/>
</dbReference>
<organism evidence="14 15">
    <name type="scientific">Streptomyces marispadix</name>
    <dbReference type="NCBI Taxonomy" id="2922868"/>
    <lineage>
        <taxon>Bacteria</taxon>
        <taxon>Bacillati</taxon>
        <taxon>Actinomycetota</taxon>
        <taxon>Actinomycetes</taxon>
        <taxon>Kitasatosporales</taxon>
        <taxon>Streptomycetaceae</taxon>
        <taxon>Streptomyces</taxon>
    </lineage>
</organism>
<feature type="compositionally biased region" description="Polar residues" evidence="10">
    <location>
        <begin position="1155"/>
        <end position="1167"/>
    </location>
</feature>
<dbReference type="SMART" id="SM00826">
    <property type="entry name" value="PKS_DH"/>
    <property type="match status" value="1"/>
</dbReference>
<dbReference type="PANTHER" id="PTHR43775:SF37">
    <property type="entry name" value="SI:DKEY-61P9.11"/>
    <property type="match status" value="1"/>
</dbReference>
<dbReference type="PROSITE" id="PS52004">
    <property type="entry name" value="KS3_2"/>
    <property type="match status" value="1"/>
</dbReference>
<evidence type="ECO:0000256" key="8">
    <source>
        <dbReference type="ARBA" id="ARBA00023315"/>
    </source>
</evidence>
<dbReference type="InterPro" id="IPR029058">
    <property type="entry name" value="AB_hydrolase_fold"/>
</dbReference>
<dbReference type="PROSITE" id="PS00606">
    <property type="entry name" value="KS3_1"/>
    <property type="match status" value="1"/>
</dbReference>
<evidence type="ECO:0000256" key="4">
    <source>
        <dbReference type="ARBA" id="ARBA00022490"/>
    </source>
</evidence>
<feature type="compositionally biased region" description="Low complexity" evidence="10">
    <location>
        <begin position="39"/>
        <end position="64"/>
    </location>
</feature>
<feature type="domain" description="Ketosynthase family 3 (KS3)" evidence="12">
    <location>
        <begin position="286"/>
        <end position="728"/>
    </location>
</feature>
<keyword evidence="7" id="KW-0677">Repeat</keyword>
<dbReference type="SMART" id="SM01294">
    <property type="entry name" value="PKS_PP_betabranch"/>
    <property type="match status" value="1"/>
</dbReference>
<dbReference type="Pfam" id="PF02801">
    <property type="entry name" value="Ketoacyl-synt_C"/>
    <property type="match status" value="1"/>
</dbReference>
<keyword evidence="5" id="KW-0597">Phosphoprotein</keyword>
<dbReference type="Pfam" id="PF21089">
    <property type="entry name" value="PKS_DH_N"/>
    <property type="match status" value="1"/>
</dbReference>
<feature type="active site" description="Proton acceptor; for dehydratase activity" evidence="9">
    <location>
        <position position="948"/>
    </location>
</feature>
<dbReference type="Gene3D" id="1.10.1240.100">
    <property type="match status" value="1"/>
</dbReference>
<evidence type="ECO:0000256" key="2">
    <source>
        <dbReference type="ARBA" id="ARBA00004792"/>
    </source>
</evidence>